<dbReference type="InterPro" id="IPR024989">
    <property type="entry name" value="MFS_assoc_dom"/>
</dbReference>
<dbReference type="Proteomes" id="UP000295765">
    <property type="component" value="Unassembled WGS sequence"/>
</dbReference>
<proteinExistence type="predicted"/>
<dbReference type="GO" id="GO:0030395">
    <property type="term" value="F:lactose binding"/>
    <property type="evidence" value="ECO:0007669"/>
    <property type="project" value="TreeGrafter"/>
</dbReference>
<dbReference type="OrthoDB" id="9150135at2"/>
<feature type="transmembrane region" description="Helical" evidence="8">
    <location>
        <begin position="129"/>
        <end position="148"/>
    </location>
</feature>
<dbReference type="PANTHER" id="PTHR23522:SF10">
    <property type="entry name" value="3-PHENYLPROPIONIC ACID TRANSPORTER-RELATED"/>
    <property type="match status" value="1"/>
</dbReference>
<protein>
    <submittedName>
        <fullName evidence="10">PPP family 3-phenylpropionic acid transporter</fullName>
    </submittedName>
</protein>
<feature type="transmembrane region" description="Helical" evidence="8">
    <location>
        <begin position="230"/>
        <end position="253"/>
    </location>
</feature>
<gene>
    <name evidence="10" type="ORF">EV699_107189</name>
</gene>
<comment type="subcellular location">
    <subcellularLocation>
        <location evidence="1">Cell inner membrane</location>
        <topology evidence="1">Multi-pass membrane protein</topology>
    </subcellularLocation>
</comment>
<evidence type="ECO:0000256" key="6">
    <source>
        <dbReference type="ARBA" id="ARBA00022989"/>
    </source>
</evidence>
<evidence type="ECO:0000259" key="9">
    <source>
        <dbReference type="Pfam" id="PF12832"/>
    </source>
</evidence>
<dbReference type="RefSeq" id="WP_132541083.1">
    <property type="nucleotide sequence ID" value="NZ_SLWY01000007.1"/>
</dbReference>
<feature type="transmembrane region" description="Helical" evidence="8">
    <location>
        <begin position="7"/>
        <end position="26"/>
    </location>
</feature>
<evidence type="ECO:0000256" key="8">
    <source>
        <dbReference type="SAM" id="Phobius"/>
    </source>
</evidence>
<feature type="transmembrane region" description="Helical" evidence="8">
    <location>
        <begin position="32"/>
        <end position="55"/>
    </location>
</feature>
<evidence type="ECO:0000256" key="4">
    <source>
        <dbReference type="ARBA" id="ARBA00022519"/>
    </source>
</evidence>
<keyword evidence="7 8" id="KW-0472">Membrane</keyword>
<dbReference type="Pfam" id="PF12832">
    <property type="entry name" value="MFS_1_like"/>
    <property type="match status" value="1"/>
</dbReference>
<evidence type="ECO:0000256" key="5">
    <source>
        <dbReference type="ARBA" id="ARBA00022692"/>
    </source>
</evidence>
<feature type="transmembrane region" description="Helical" evidence="8">
    <location>
        <begin position="328"/>
        <end position="348"/>
    </location>
</feature>
<feature type="transmembrane region" description="Helical" evidence="8">
    <location>
        <begin position="296"/>
        <end position="316"/>
    </location>
</feature>
<keyword evidence="4" id="KW-0997">Cell inner membrane</keyword>
<organism evidence="10 11">
    <name type="scientific">Plasticicumulans lactativorans</name>
    <dbReference type="NCBI Taxonomy" id="1133106"/>
    <lineage>
        <taxon>Bacteria</taxon>
        <taxon>Pseudomonadati</taxon>
        <taxon>Pseudomonadota</taxon>
        <taxon>Gammaproteobacteria</taxon>
        <taxon>Candidatus Competibacteraceae</taxon>
        <taxon>Plasticicumulans</taxon>
    </lineage>
</organism>
<dbReference type="GO" id="GO:0015528">
    <property type="term" value="F:lactose:proton symporter activity"/>
    <property type="evidence" value="ECO:0007669"/>
    <property type="project" value="TreeGrafter"/>
</dbReference>
<dbReference type="GO" id="GO:0005886">
    <property type="term" value="C:plasma membrane"/>
    <property type="evidence" value="ECO:0007669"/>
    <property type="project" value="UniProtKB-SubCell"/>
</dbReference>
<dbReference type="PANTHER" id="PTHR23522">
    <property type="entry name" value="BLL5896 PROTEIN"/>
    <property type="match status" value="1"/>
</dbReference>
<keyword evidence="11" id="KW-1185">Reference proteome</keyword>
<dbReference type="InterPro" id="IPR036259">
    <property type="entry name" value="MFS_trans_sf"/>
</dbReference>
<dbReference type="EMBL" id="SLWY01000007">
    <property type="protein sequence ID" value="TCO81795.1"/>
    <property type="molecule type" value="Genomic_DNA"/>
</dbReference>
<dbReference type="InterPro" id="IPR026032">
    <property type="entry name" value="HcaT-like"/>
</dbReference>
<evidence type="ECO:0000313" key="11">
    <source>
        <dbReference type="Proteomes" id="UP000295765"/>
    </source>
</evidence>
<feature type="domain" description="Major facilitator superfamily associated" evidence="9">
    <location>
        <begin position="3"/>
        <end position="358"/>
    </location>
</feature>
<reference evidence="10 11" key="1">
    <citation type="submission" date="2019-03" db="EMBL/GenBank/DDBJ databases">
        <title>Genomic Encyclopedia of Type Strains, Phase IV (KMG-IV): sequencing the most valuable type-strain genomes for metagenomic binning, comparative biology and taxonomic classification.</title>
        <authorList>
            <person name="Goeker M."/>
        </authorList>
    </citation>
    <scope>NUCLEOTIDE SEQUENCE [LARGE SCALE GENOMIC DNA]</scope>
    <source>
        <strain evidence="10 11">DSM 25287</strain>
    </source>
</reference>
<keyword evidence="3" id="KW-1003">Cell membrane</keyword>
<accession>A0A4R2LBV6</accession>
<dbReference type="Gene3D" id="1.20.1250.20">
    <property type="entry name" value="MFS general substrate transporter like domains"/>
    <property type="match status" value="2"/>
</dbReference>
<evidence type="ECO:0000256" key="7">
    <source>
        <dbReference type="ARBA" id="ARBA00023136"/>
    </source>
</evidence>
<name>A0A4R2LBV6_9GAMM</name>
<keyword evidence="5 8" id="KW-0812">Transmembrane</keyword>
<evidence type="ECO:0000256" key="1">
    <source>
        <dbReference type="ARBA" id="ARBA00004429"/>
    </source>
</evidence>
<feature type="transmembrane region" description="Helical" evidence="8">
    <location>
        <begin position="354"/>
        <end position="375"/>
    </location>
</feature>
<keyword evidence="6 8" id="KW-1133">Transmembrane helix</keyword>
<keyword evidence="2" id="KW-0813">Transport</keyword>
<evidence type="ECO:0000313" key="10">
    <source>
        <dbReference type="EMBL" id="TCO81795.1"/>
    </source>
</evidence>
<evidence type="ECO:0000256" key="3">
    <source>
        <dbReference type="ARBA" id="ARBA00022475"/>
    </source>
</evidence>
<evidence type="ECO:0000256" key="2">
    <source>
        <dbReference type="ARBA" id="ARBA00022448"/>
    </source>
</evidence>
<feature type="transmembrane region" description="Helical" evidence="8">
    <location>
        <begin position="154"/>
        <end position="175"/>
    </location>
</feature>
<sequence>MRLRLSAYYFLALAASGIFTAFWPLYLQSRGFGVGGIGLLVGLATGTRVVVPSLWGWVADRSGRHMGVVRVAGAIAVLIFPAVMLSAAGPGGLTLASFLFMVCSPGTLSQVEVTTLGHMGADTGGYGRVRLWGSLGFIAAVSGLAPLVEHFGVQIVPALLAALLLCVWLTSLGIAEAPHAAAAAAAPGGGLGEVLRRPEVLAILGVTCAMQLAHGPYSTFYTIYLREHGYGATAIGALWGLAVVAEICAFLLVPTLWRRYTARELLLGAIALSVLRWLLIAGAAEHPLVLMAAQTLHAASFGVCHTVAIQLVLRWFGPRHAGQGQALYASAGGGLGTALGAGLAGLLWPRFGGASTFVLASAVTALAWVAAQRWVRGPGAERPLSRA</sequence>
<comment type="caution">
    <text evidence="10">The sequence shown here is derived from an EMBL/GenBank/DDBJ whole genome shotgun (WGS) entry which is preliminary data.</text>
</comment>
<feature type="transmembrane region" description="Helical" evidence="8">
    <location>
        <begin position="67"/>
        <end position="89"/>
    </location>
</feature>
<feature type="transmembrane region" description="Helical" evidence="8">
    <location>
        <begin position="265"/>
        <end position="284"/>
    </location>
</feature>
<dbReference type="PIRSF" id="PIRSF004925">
    <property type="entry name" value="HcaT"/>
    <property type="match status" value="1"/>
</dbReference>
<dbReference type="SUPFAM" id="SSF103473">
    <property type="entry name" value="MFS general substrate transporter"/>
    <property type="match status" value="1"/>
</dbReference>
<dbReference type="AlphaFoldDB" id="A0A4R2LBV6"/>